<evidence type="ECO:0000256" key="3">
    <source>
        <dbReference type="ARBA" id="ARBA00022840"/>
    </source>
</evidence>
<comment type="domain">
    <text evidence="6">Contains large globular domains required for ATP hydrolysis at each terminus and a third globular domain forming a flexible hinge near the middle of the molecule. These domains are separated by coiled-coil structures.</text>
</comment>
<gene>
    <name evidence="6" type="primary">smc</name>
    <name evidence="9" type="ORF">AKJ08_1773</name>
</gene>
<evidence type="ECO:0000256" key="7">
    <source>
        <dbReference type="SAM" id="MobiDB-lite"/>
    </source>
</evidence>
<evidence type="ECO:0000259" key="8">
    <source>
        <dbReference type="SMART" id="SM00968"/>
    </source>
</evidence>
<name>A0A0K1PDA6_9BACT</name>
<dbReference type="Gene3D" id="3.40.50.300">
    <property type="entry name" value="P-loop containing nucleotide triphosphate hydrolases"/>
    <property type="match status" value="2"/>
</dbReference>
<feature type="region of interest" description="Disordered" evidence="7">
    <location>
        <begin position="1180"/>
        <end position="1202"/>
    </location>
</feature>
<reference evidence="9 10" key="1">
    <citation type="submission" date="2015-08" db="EMBL/GenBank/DDBJ databases">
        <authorList>
            <person name="Babu N.S."/>
            <person name="Beckwith C.J."/>
            <person name="Beseler K.G."/>
            <person name="Brison A."/>
            <person name="Carone J.V."/>
            <person name="Caskin T.P."/>
            <person name="Diamond M."/>
            <person name="Durham M.E."/>
            <person name="Foxe J.M."/>
            <person name="Go M."/>
            <person name="Henderson B.A."/>
            <person name="Jones I.B."/>
            <person name="McGettigan J.A."/>
            <person name="Micheletti S.J."/>
            <person name="Nasrallah M.E."/>
            <person name="Ortiz D."/>
            <person name="Piller C.R."/>
            <person name="Privatt S.R."/>
            <person name="Schneider S.L."/>
            <person name="Sharp S."/>
            <person name="Smith T.C."/>
            <person name="Stanton J.D."/>
            <person name="Ullery H.E."/>
            <person name="Wilson R.J."/>
            <person name="Serrano M.G."/>
            <person name="Buck G."/>
            <person name="Lee V."/>
            <person name="Wang Y."/>
            <person name="Carvalho R."/>
            <person name="Voegtly L."/>
            <person name="Shi R."/>
            <person name="Duckworth R."/>
            <person name="Johnson A."/>
            <person name="Loviza R."/>
            <person name="Walstead R."/>
            <person name="Shah Z."/>
            <person name="Kiflezghi M."/>
            <person name="Wade K."/>
            <person name="Ball S.L."/>
            <person name="Bradley K.W."/>
            <person name="Asai D.J."/>
            <person name="Bowman C.A."/>
            <person name="Russell D.A."/>
            <person name="Pope W.H."/>
            <person name="Jacobs-Sera D."/>
            <person name="Hendrix R.W."/>
            <person name="Hatfull G.F."/>
        </authorList>
    </citation>
    <scope>NUCLEOTIDE SEQUENCE [LARGE SCALE GENOMIC DNA]</scope>
    <source>
        <strain evidence="9 10">DSM 27710</strain>
    </source>
</reference>
<evidence type="ECO:0000256" key="4">
    <source>
        <dbReference type="ARBA" id="ARBA00023054"/>
    </source>
</evidence>
<feature type="coiled-coil region" evidence="6">
    <location>
        <begin position="830"/>
        <end position="927"/>
    </location>
</feature>
<dbReference type="CDD" id="cd03278">
    <property type="entry name" value="ABC_SMC_barmotin"/>
    <property type="match status" value="1"/>
</dbReference>
<dbReference type="GO" id="GO:0016887">
    <property type="term" value="F:ATP hydrolysis activity"/>
    <property type="evidence" value="ECO:0007669"/>
    <property type="project" value="InterPro"/>
</dbReference>
<evidence type="ECO:0000256" key="6">
    <source>
        <dbReference type="HAMAP-Rule" id="MF_01894"/>
    </source>
</evidence>
<dbReference type="InterPro" id="IPR003395">
    <property type="entry name" value="RecF/RecN/SMC_N"/>
</dbReference>
<protein>
    <recommendedName>
        <fullName evidence="6">Chromosome partition protein Smc</fullName>
    </recommendedName>
</protein>
<dbReference type="RefSeq" id="WP_050725703.1">
    <property type="nucleotide sequence ID" value="NZ_CP012332.1"/>
</dbReference>
<comment type="similarity">
    <text evidence="6">Belongs to the SMC family.</text>
</comment>
<dbReference type="InterPro" id="IPR010935">
    <property type="entry name" value="SMC_hinge"/>
</dbReference>
<dbReference type="AlphaFoldDB" id="A0A0K1PDA6"/>
<keyword evidence="4 6" id="KW-0175">Coiled coil</keyword>
<dbReference type="HAMAP" id="MF_01894">
    <property type="entry name" value="Smc_prok"/>
    <property type="match status" value="1"/>
</dbReference>
<keyword evidence="5 6" id="KW-0238">DNA-binding</keyword>
<feature type="binding site" evidence="6">
    <location>
        <begin position="32"/>
        <end position="39"/>
    </location>
    <ligand>
        <name>ATP</name>
        <dbReference type="ChEBI" id="CHEBI:30616"/>
    </ligand>
</feature>
<dbReference type="PIRSF" id="PIRSF005719">
    <property type="entry name" value="SMC"/>
    <property type="match status" value="1"/>
</dbReference>
<feature type="coiled-coil region" evidence="6">
    <location>
        <begin position="419"/>
        <end position="488"/>
    </location>
</feature>
<dbReference type="GO" id="GO:0007062">
    <property type="term" value="P:sister chromatid cohesion"/>
    <property type="evidence" value="ECO:0007669"/>
    <property type="project" value="InterPro"/>
</dbReference>
<keyword evidence="10" id="KW-1185">Reference proteome</keyword>
<dbReference type="SUPFAM" id="SSF75553">
    <property type="entry name" value="Smc hinge domain"/>
    <property type="match status" value="1"/>
</dbReference>
<evidence type="ECO:0000313" key="10">
    <source>
        <dbReference type="Proteomes" id="UP000055590"/>
    </source>
</evidence>
<dbReference type="GO" id="GO:0003677">
    <property type="term" value="F:DNA binding"/>
    <property type="evidence" value="ECO:0007669"/>
    <property type="project" value="UniProtKB-UniRule"/>
</dbReference>
<feature type="coiled-coil region" evidence="6">
    <location>
        <begin position="307"/>
        <end position="348"/>
    </location>
</feature>
<dbReference type="SMART" id="SM00968">
    <property type="entry name" value="SMC_hinge"/>
    <property type="match status" value="1"/>
</dbReference>
<dbReference type="InterPro" id="IPR011890">
    <property type="entry name" value="SMC_prok"/>
</dbReference>
<evidence type="ECO:0000313" key="9">
    <source>
        <dbReference type="EMBL" id="AKU91386.1"/>
    </source>
</evidence>
<keyword evidence="3 6" id="KW-0067">ATP-binding</keyword>
<feature type="coiled-coil region" evidence="6">
    <location>
        <begin position="251"/>
        <end position="278"/>
    </location>
</feature>
<dbReference type="Gene3D" id="3.30.70.1620">
    <property type="match status" value="1"/>
</dbReference>
<evidence type="ECO:0000256" key="1">
    <source>
        <dbReference type="ARBA" id="ARBA00022490"/>
    </source>
</evidence>
<evidence type="ECO:0000256" key="5">
    <source>
        <dbReference type="ARBA" id="ARBA00023125"/>
    </source>
</evidence>
<comment type="function">
    <text evidence="6">Required for chromosome condensation and partitioning.</text>
</comment>
<dbReference type="OrthoDB" id="9808768at2"/>
<feature type="compositionally biased region" description="Basic and acidic residues" evidence="7">
    <location>
        <begin position="1186"/>
        <end position="1202"/>
    </location>
</feature>
<feature type="coiled-coil region" evidence="6">
    <location>
        <begin position="1006"/>
        <end position="1033"/>
    </location>
</feature>
<dbReference type="PANTHER" id="PTHR43977">
    <property type="entry name" value="STRUCTURAL MAINTENANCE OF CHROMOSOMES PROTEIN 3"/>
    <property type="match status" value="1"/>
</dbReference>
<dbReference type="Pfam" id="PF02463">
    <property type="entry name" value="SMC_N"/>
    <property type="match status" value="1"/>
</dbReference>
<feature type="domain" description="SMC hinge" evidence="8">
    <location>
        <begin position="529"/>
        <end position="642"/>
    </location>
</feature>
<dbReference type="EMBL" id="CP012332">
    <property type="protein sequence ID" value="AKU91386.1"/>
    <property type="molecule type" value="Genomic_DNA"/>
</dbReference>
<dbReference type="KEGG" id="vin:AKJ08_1773"/>
<feature type="coiled-coil region" evidence="6">
    <location>
        <begin position="676"/>
        <end position="766"/>
    </location>
</feature>
<dbReference type="NCBIfam" id="TIGR02168">
    <property type="entry name" value="SMC_prok_B"/>
    <property type="match status" value="1"/>
</dbReference>
<dbReference type="InterPro" id="IPR024704">
    <property type="entry name" value="SMC"/>
</dbReference>
<sequence>MRIKRLDICGFKSFMSKTVFVFDDGVTGIVGPNGCGKSNVVDAIRWVMGEQSAKHLRGRAMEDVIFNGSEKHPPLGMAEVSITFINDRGDVPTAYKDVHEITVTRRLFRSGESEYLLNKAPCRLLDIIELFLGTGVGTKAYSIIEQGRIGLIVSAKAEDRRSLIEEAAGITKYKARRKAAERKMEYTEQNLLRLNDILGELGKRLEVLNRQARKAEKYRAIKAELRQIELHLASLRWLELQALRKVSHARHDDLENEQRTLSAEVQRLEVEIASARHAVAEEAAAVEEQSERVAGLSQGSALNQTNLDFFERERRQVQQRQAELDDELARLDARMAALDEEAAAARALGGQLDGRGGTDTERLGELAGQVEELRAEEGEAISRLDAERAAAMEVLSRAASLKGELLTIDRRRGDLVDRMAVLQAEAEGIEHDVDQLEKERRTLSSKAGQTRQLKLELETRRGEETELREQVRAELFESEQVLIALREELADKRSRLHSLVEIQRSYEGYDRGVRAVMTRDGADEGTLPEGVIGLVSDLLSAAEEHERAIESVLADRLQAIVVDSHGRAVEIASYLADAREGRSSFLPLGLRSRERVKGLDDPRVVARAADVVRAEQAHLGLVEALLGDVLIVDHLDDAVALWSRETGHTFVTRAGEVVSAIGGVTGGEADGPGSGLLQKRREVAELGEEVRSLEERVAVAAEEHRRLSRRADEIEQSLKSLEKTGHAEEINLLHAERDLGRATEELARLRARADQLVREREAQQNQLGLLDVEAEAARGATAQAEAERSRREERTAQLAAEVAAVREQLTTISAEHTRLKIEAAANVERREAIERTLKRVAEERVQIDERKERARASIAEGDARLAELAGKVEEASGSITSLADELATAREELARLKSEHTVKSGAIAAQEQELRGHRKRLDELGSVTSSAALRDRELELELQHLEEGITERHNLSLAEQVFSFHSMPPPEEGAEDWLSSLRDQVDRMGEVNLTAVEEHAELAERHDFLSGQRDDLEKSLAKLRQAISRIDSTSKERFNETFEIVNSKFQQVFPRLFGGGRAELLLVKDETRPGGDPGVEIFAQPPGKKNQNVNLMSGGEKALTAVSLIFAIFLIKPTPFCLLDEVDAPLDEANVGRYNDMVKEMSKTSQFILITHNKRTMEVGDTLYGVTMEEPGVSKTVSVKLSRGDEGANPDSEKEAAA</sequence>
<proteinExistence type="inferred from homology"/>
<comment type="subunit">
    <text evidence="6">Homodimer.</text>
</comment>
<organism evidence="9 10">
    <name type="scientific">Vulgatibacter incomptus</name>
    <dbReference type="NCBI Taxonomy" id="1391653"/>
    <lineage>
        <taxon>Bacteria</taxon>
        <taxon>Pseudomonadati</taxon>
        <taxon>Myxococcota</taxon>
        <taxon>Myxococcia</taxon>
        <taxon>Myxococcales</taxon>
        <taxon>Cystobacterineae</taxon>
        <taxon>Vulgatibacteraceae</taxon>
        <taxon>Vulgatibacter</taxon>
    </lineage>
</organism>
<dbReference type="GO" id="GO:0007059">
    <property type="term" value="P:chromosome segregation"/>
    <property type="evidence" value="ECO:0007669"/>
    <property type="project" value="UniProtKB-UniRule"/>
</dbReference>
<accession>A0A0K1PDA6</accession>
<dbReference type="GO" id="GO:0006260">
    <property type="term" value="P:DNA replication"/>
    <property type="evidence" value="ECO:0007669"/>
    <property type="project" value="UniProtKB-UniRule"/>
</dbReference>
<dbReference type="GO" id="GO:0030261">
    <property type="term" value="P:chromosome condensation"/>
    <property type="evidence" value="ECO:0007669"/>
    <property type="project" value="InterPro"/>
</dbReference>
<feature type="coiled-coil region" evidence="6">
    <location>
        <begin position="170"/>
        <end position="197"/>
    </location>
</feature>
<dbReference type="Pfam" id="PF06470">
    <property type="entry name" value="SMC_hinge"/>
    <property type="match status" value="1"/>
</dbReference>
<dbReference type="Gene3D" id="1.20.1060.20">
    <property type="match status" value="1"/>
</dbReference>
<keyword evidence="1 6" id="KW-0963">Cytoplasm</keyword>
<dbReference type="PATRIC" id="fig|1391653.3.peg.1860"/>
<dbReference type="InterPro" id="IPR027417">
    <property type="entry name" value="P-loop_NTPase"/>
</dbReference>
<dbReference type="GO" id="GO:0005694">
    <property type="term" value="C:chromosome"/>
    <property type="evidence" value="ECO:0007669"/>
    <property type="project" value="InterPro"/>
</dbReference>
<dbReference type="SUPFAM" id="SSF52540">
    <property type="entry name" value="P-loop containing nucleoside triphosphate hydrolases"/>
    <property type="match status" value="1"/>
</dbReference>
<keyword evidence="2 6" id="KW-0547">Nucleotide-binding</keyword>
<dbReference type="GO" id="GO:0005737">
    <property type="term" value="C:cytoplasm"/>
    <property type="evidence" value="ECO:0007669"/>
    <property type="project" value="UniProtKB-SubCell"/>
</dbReference>
<dbReference type="Gene3D" id="1.10.287.1490">
    <property type="match status" value="1"/>
</dbReference>
<dbReference type="Proteomes" id="UP000055590">
    <property type="component" value="Chromosome"/>
</dbReference>
<evidence type="ECO:0000256" key="2">
    <source>
        <dbReference type="ARBA" id="ARBA00022741"/>
    </source>
</evidence>
<dbReference type="STRING" id="1391653.AKJ08_1773"/>
<comment type="subcellular location">
    <subcellularLocation>
        <location evidence="6">Cytoplasm</location>
    </subcellularLocation>
</comment>
<dbReference type="GO" id="GO:0005524">
    <property type="term" value="F:ATP binding"/>
    <property type="evidence" value="ECO:0007669"/>
    <property type="project" value="UniProtKB-UniRule"/>
</dbReference>
<dbReference type="InterPro" id="IPR036277">
    <property type="entry name" value="SMC_hinge_sf"/>
</dbReference>